<dbReference type="InterPro" id="IPR004477">
    <property type="entry name" value="ComEC_N"/>
</dbReference>
<dbReference type="RefSeq" id="WP_311900225.1">
    <property type="nucleotide sequence ID" value="NZ_JAUOES010000020.1"/>
</dbReference>
<evidence type="ECO:0000256" key="3">
    <source>
        <dbReference type="ARBA" id="ARBA00022692"/>
    </source>
</evidence>
<dbReference type="InterPro" id="IPR001279">
    <property type="entry name" value="Metallo-B-lactamas"/>
</dbReference>
<sequence length="790" mass="87247">MNRFMFGFSAILLSAMLWPSLPPVSYIPYLAVGALILYRKIPVCAGGLFAMAWLTGFCLGLSRQDLPVLQQPIQVRGEIISLVSRNSDWLSLDISVIKPNLILGPNAKLRLTWKDPPEVDVGQVWQFTLMPKRIASVLNQGGYNEQKQLISQHVVGKGRVIEAHLLEVSPSLRNELISALTPELASLPQGDILLALLMGDKQLITKARWQALRQTGTGHLVAISGLHLSVVAAWIYTCLFFGLSHLLPHQSRRNITLALVAAGIGAAFYAYLAGFGISTQRALVMILLLMLLSLLKRFSTAWERLLFALFIVLLLDPLACLSAGFWLSFCALGIILYTLEIQPRAFTPASTRGARLRTGMIQFWAIQWRLSLGLGLLQAALFGGVSIHSLWMNILAVPWFSFVVIPLAMAGFVCWWLGTTFGFSWLGLLRLSDWSLSPYAQLLDISQQLPAHWLALSDSLLALGVCTFVGGVLWRYVPKHKNNIAWLSLLSLLFMPVLLFCMTLWSPVQTHRWVMHLLDVGQGLAVVIEKNGRGVIYDTGAAFGDDFSYAERVILPFLKAKGIQEIDYIVISHSDNDHAGGAPVLMEAYPKALVITDVAGFSGQDCRPRQIQWQGLRLNLLSPPQVLAGNNGSCVVRIDDGLQSLLLTGDIEKQTEAALLRSELSVSRELSVSGDLSVNGDLSDLNELQSDVLVAPHHGSKTSSTEAFIDAVAPKLVLFPAGFANRYGFPKSTVVERYQRREIRSLTTGTEGQISVIFQQSELEVKTYRGDLAPFWYNSLFRFGDLINPE</sequence>
<dbReference type="Pfam" id="PF00753">
    <property type="entry name" value="Lactamase_B"/>
    <property type="match status" value="1"/>
</dbReference>
<organism evidence="8 9">
    <name type="scientific">Shewanella scandinavica</name>
    <dbReference type="NCBI Taxonomy" id="3063538"/>
    <lineage>
        <taxon>Bacteria</taxon>
        <taxon>Pseudomonadati</taxon>
        <taxon>Pseudomonadota</taxon>
        <taxon>Gammaproteobacteria</taxon>
        <taxon>Alteromonadales</taxon>
        <taxon>Shewanellaceae</taxon>
        <taxon>Shewanella</taxon>
    </lineage>
</organism>
<dbReference type="Proteomes" id="UP001249505">
    <property type="component" value="Unassembled WGS sequence"/>
</dbReference>
<keyword evidence="3 6" id="KW-0812">Transmembrane</keyword>
<feature type="transmembrane region" description="Helical" evidence="6">
    <location>
        <begin position="307"/>
        <end position="339"/>
    </location>
</feature>
<dbReference type="InterPro" id="IPR036866">
    <property type="entry name" value="RibonucZ/Hydroxyglut_hydro"/>
</dbReference>
<reference evidence="8 9" key="1">
    <citation type="submission" date="2023-07" db="EMBL/GenBank/DDBJ databases">
        <title>Novel Shewanella species isolated from Baltic Sea sediments.</title>
        <authorList>
            <person name="Martin-Rodriguez A.J."/>
        </authorList>
    </citation>
    <scope>NUCLEOTIDE SEQUENCE [LARGE SCALE GENOMIC DNA]</scope>
    <source>
        <strain evidence="8 9">SP2S1-2</strain>
    </source>
</reference>
<dbReference type="NCBIfam" id="TIGR00360">
    <property type="entry name" value="ComEC_N-term"/>
    <property type="match status" value="1"/>
</dbReference>
<feature type="domain" description="Metallo-beta-lactamase" evidence="7">
    <location>
        <begin position="522"/>
        <end position="698"/>
    </location>
</feature>
<evidence type="ECO:0000256" key="2">
    <source>
        <dbReference type="ARBA" id="ARBA00022475"/>
    </source>
</evidence>
<evidence type="ECO:0000259" key="7">
    <source>
        <dbReference type="SMART" id="SM00849"/>
    </source>
</evidence>
<dbReference type="NCBIfam" id="TIGR00361">
    <property type="entry name" value="ComEC_Rec2"/>
    <property type="match status" value="1"/>
</dbReference>
<feature type="transmembrane region" description="Helical" evidence="6">
    <location>
        <begin position="220"/>
        <end position="243"/>
    </location>
</feature>
<dbReference type="Pfam" id="PF13567">
    <property type="entry name" value="DUF4131"/>
    <property type="match status" value="1"/>
</dbReference>
<feature type="transmembrane region" description="Helical" evidence="6">
    <location>
        <begin position="359"/>
        <end position="382"/>
    </location>
</feature>
<dbReference type="InterPro" id="IPR004797">
    <property type="entry name" value="Competence_ComEC/Rec2"/>
</dbReference>
<dbReference type="InterPro" id="IPR035681">
    <property type="entry name" value="ComA-like_MBL"/>
</dbReference>
<proteinExistence type="predicted"/>
<dbReference type="PANTHER" id="PTHR30619:SF1">
    <property type="entry name" value="RECOMBINATION PROTEIN 2"/>
    <property type="match status" value="1"/>
</dbReference>
<comment type="caution">
    <text evidence="8">The sequence shown here is derived from an EMBL/GenBank/DDBJ whole genome shotgun (WGS) entry which is preliminary data.</text>
</comment>
<evidence type="ECO:0000256" key="6">
    <source>
        <dbReference type="SAM" id="Phobius"/>
    </source>
</evidence>
<dbReference type="EMBL" id="JAUOES010000020">
    <property type="protein sequence ID" value="MDT3281839.1"/>
    <property type="molecule type" value="Genomic_DNA"/>
</dbReference>
<dbReference type="CDD" id="cd07731">
    <property type="entry name" value="ComA-like_MBL-fold"/>
    <property type="match status" value="1"/>
</dbReference>
<dbReference type="SMART" id="SM00849">
    <property type="entry name" value="Lactamase_B"/>
    <property type="match status" value="1"/>
</dbReference>
<keyword evidence="5 6" id="KW-0472">Membrane</keyword>
<keyword evidence="4 6" id="KW-1133">Transmembrane helix</keyword>
<dbReference type="SUPFAM" id="SSF56281">
    <property type="entry name" value="Metallo-hydrolase/oxidoreductase"/>
    <property type="match status" value="1"/>
</dbReference>
<feature type="transmembrane region" description="Helical" evidence="6">
    <location>
        <begin position="459"/>
        <end position="477"/>
    </location>
</feature>
<dbReference type="InterPro" id="IPR025405">
    <property type="entry name" value="DUF4131"/>
</dbReference>
<keyword evidence="2" id="KW-1003">Cell membrane</keyword>
<evidence type="ECO:0000256" key="4">
    <source>
        <dbReference type="ARBA" id="ARBA00022989"/>
    </source>
</evidence>
<dbReference type="InterPro" id="IPR052159">
    <property type="entry name" value="Competence_DNA_uptake"/>
</dbReference>
<gene>
    <name evidence="8" type="ORF">Q4Q50_16315</name>
</gene>
<dbReference type="Pfam" id="PF03772">
    <property type="entry name" value="Competence"/>
    <property type="match status" value="1"/>
</dbReference>
<dbReference type="PANTHER" id="PTHR30619">
    <property type="entry name" value="DNA INTERNALIZATION/COMPETENCE PROTEIN COMEC/REC2"/>
    <property type="match status" value="1"/>
</dbReference>
<keyword evidence="9" id="KW-1185">Reference proteome</keyword>
<name>A0ABU3G2M0_9GAMM</name>
<feature type="transmembrane region" description="Helical" evidence="6">
    <location>
        <begin position="394"/>
        <end position="418"/>
    </location>
</feature>
<evidence type="ECO:0000256" key="1">
    <source>
        <dbReference type="ARBA" id="ARBA00004651"/>
    </source>
</evidence>
<accession>A0ABU3G2M0</accession>
<feature type="transmembrane region" description="Helical" evidence="6">
    <location>
        <begin position="484"/>
        <end position="505"/>
    </location>
</feature>
<evidence type="ECO:0000313" key="9">
    <source>
        <dbReference type="Proteomes" id="UP001249505"/>
    </source>
</evidence>
<feature type="transmembrane region" description="Helical" evidence="6">
    <location>
        <begin position="255"/>
        <end position="272"/>
    </location>
</feature>
<evidence type="ECO:0000256" key="5">
    <source>
        <dbReference type="ARBA" id="ARBA00023136"/>
    </source>
</evidence>
<protein>
    <submittedName>
        <fullName evidence="8">DNA internalization-related competence protein ComEC/Rec2</fullName>
    </submittedName>
</protein>
<comment type="subcellular location">
    <subcellularLocation>
        <location evidence="1">Cell membrane</location>
        <topology evidence="1">Multi-pass membrane protein</topology>
    </subcellularLocation>
</comment>
<evidence type="ECO:0000313" key="8">
    <source>
        <dbReference type="EMBL" id="MDT3281839.1"/>
    </source>
</evidence>
<dbReference type="Gene3D" id="3.60.15.10">
    <property type="entry name" value="Ribonuclease Z/Hydroxyacylglutathione hydrolase-like"/>
    <property type="match status" value="2"/>
</dbReference>